<dbReference type="OrthoDB" id="3692636at2"/>
<feature type="compositionally biased region" description="Gly residues" evidence="1">
    <location>
        <begin position="667"/>
        <end position="676"/>
    </location>
</feature>
<evidence type="ECO:0000313" key="3">
    <source>
        <dbReference type="Proteomes" id="UP000005087"/>
    </source>
</evidence>
<dbReference type="HOGENOM" id="CLU_017036_0_0_11"/>
<dbReference type="Gene3D" id="1.10.287.1060">
    <property type="entry name" value="ESAT-6-like"/>
    <property type="match status" value="1"/>
</dbReference>
<gene>
    <name evidence="2" type="ORF">SacglDRAFT_00508</name>
</gene>
<evidence type="ECO:0000313" key="2">
    <source>
        <dbReference type="EMBL" id="EIE97459.1"/>
    </source>
</evidence>
<feature type="compositionally biased region" description="Acidic residues" evidence="1">
    <location>
        <begin position="554"/>
        <end position="564"/>
    </location>
</feature>
<reference evidence="3" key="2">
    <citation type="submission" date="2012-01" db="EMBL/GenBank/DDBJ databases">
        <title>Noncontiguous Finished sequence of chromosome of Saccharomonospora glauca K62.</title>
        <authorList>
            <consortium name="US DOE Joint Genome Institute"/>
            <person name="Lucas S."/>
            <person name="Han J."/>
            <person name="Lapidus A."/>
            <person name="Cheng J.-F."/>
            <person name="Goodwin L."/>
            <person name="Pitluck S."/>
            <person name="Peters L."/>
            <person name="Mikhailova N."/>
            <person name="Held B."/>
            <person name="Detter J.C."/>
            <person name="Han C."/>
            <person name="Tapia R."/>
            <person name="Land M."/>
            <person name="Hauser L."/>
            <person name="Kyrpides N."/>
            <person name="Ivanova N."/>
            <person name="Pagani I."/>
            <person name="Brambilla E.-M."/>
            <person name="Klenk H.-P."/>
            <person name="Woyke T."/>
        </authorList>
    </citation>
    <scope>NUCLEOTIDE SEQUENCE [LARGE SCALE GENOMIC DNA]</scope>
    <source>
        <strain evidence="3">K62</strain>
    </source>
</reference>
<dbReference type="Proteomes" id="UP000005087">
    <property type="component" value="Chromosome"/>
</dbReference>
<dbReference type="InterPro" id="IPR036689">
    <property type="entry name" value="ESAT-6-like_sf"/>
</dbReference>
<dbReference type="AlphaFoldDB" id="I1CXN5"/>
<accession>I1CXN5</accession>
<name>I1CXN5_9PSEU</name>
<organism evidence="2 3">
    <name type="scientific">Saccharomonospora glauca K62</name>
    <dbReference type="NCBI Taxonomy" id="928724"/>
    <lineage>
        <taxon>Bacteria</taxon>
        <taxon>Bacillati</taxon>
        <taxon>Actinomycetota</taxon>
        <taxon>Actinomycetes</taxon>
        <taxon>Pseudonocardiales</taxon>
        <taxon>Pseudonocardiaceae</taxon>
        <taxon>Saccharomonospora</taxon>
    </lineage>
</organism>
<proteinExistence type="predicted"/>
<feature type="compositionally biased region" description="Gly residues" evidence="1">
    <location>
        <begin position="697"/>
        <end position="720"/>
    </location>
</feature>
<reference evidence="2 3" key="1">
    <citation type="submission" date="2011-09" db="EMBL/GenBank/DDBJ databases">
        <authorList>
            <consortium name="US DOE Joint Genome Institute (JGI-PGF)"/>
            <person name="Lucas S."/>
            <person name="Han J."/>
            <person name="Lapidus A."/>
            <person name="Cheng J.-F."/>
            <person name="Goodwin L."/>
            <person name="Pitluck S."/>
            <person name="Peters L."/>
            <person name="Land M.L."/>
            <person name="Hauser L."/>
            <person name="Brambilla E."/>
            <person name="Klenk H.-P."/>
            <person name="Woyke T.J."/>
        </authorList>
    </citation>
    <scope>NUCLEOTIDE SEQUENCE [LARGE SCALE GENOMIC DNA]</scope>
    <source>
        <strain evidence="2 3">K62</strain>
    </source>
</reference>
<feature type="compositionally biased region" description="Basic and acidic residues" evidence="1">
    <location>
        <begin position="634"/>
        <end position="649"/>
    </location>
</feature>
<feature type="compositionally biased region" description="Polar residues" evidence="1">
    <location>
        <begin position="417"/>
        <end position="426"/>
    </location>
</feature>
<feature type="compositionally biased region" description="Low complexity" evidence="1">
    <location>
        <begin position="677"/>
        <end position="696"/>
    </location>
</feature>
<feature type="compositionally biased region" description="Low complexity" evidence="1">
    <location>
        <begin position="771"/>
        <end position="787"/>
    </location>
</feature>
<dbReference type="STRING" id="928724.SacglDRAFT_00508"/>
<feature type="compositionally biased region" description="Acidic residues" evidence="1">
    <location>
        <begin position="528"/>
        <end position="543"/>
    </location>
</feature>
<keyword evidence="3" id="KW-1185">Reference proteome</keyword>
<feature type="compositionally biased region" description="Basic and acidic residues" evidence="1">
    <location>
        <begin position="581"/>
        <end position="603"/>
    </location>
</feature>
<dbReference type="SUPFAM" id="SSF140453">
    <property type="entry name" value="EsxAB dimer-like"/>
    <property type="match status" value="1"/>
</dbReference>
<protein>
    <submittedName>
        <fullName evidence="2">WXG repeat protein</fullName>
    </submittedName>
</protein>
<evidence type="ECO:0000256" key="1">
    <source>
        <dbReference type="SAM" id="MobiDB-lite"/>
    </source>
</evidence>
<feature type="compositionally biased region" description="Gly residues" evidence="1">
    <location>
        <begin position="428"/>
        <end position="457"/>
    </location>
</feature>
<feature type="region of interest" description="Disordered" evidence="1">
    <location>
        <begin position="527"/>
        <end position="831"/>
    </location>
</feature>
<dbReference type="EMBL" id="CM001484">
    <property type="protein sequence ID" value="EIE97459.1"/>
    <property type="molecule type" value="Genomic_DNA"/>
</dbReference>
<dbReference type="eggNOG" id="COG3266">
    <property type="taxonomic scope" value="Bacteria"/>
</dbReference>
<feature type="compositionally biased region" description="Gly residues" evidence="1">
    <location>
        <begin position="802"/>
        <end position="824"/>
    </location>
</feature>
<dbReference type="RefSeq" id="WP_005461437.1">
    <property type="nucleotide sequence ID" value="NZ_CM001484.1"/>
</dbReference>
<feature type="compositionally biased region" description="Gly residues" evidence="1">
    <location>
        <begin position="740"/>
        <end position="754"/>
    </location>
</feature>
<sequence length="866" mass="89258">MAYVSDDEQLEFVEKEFSAREIDEMRAAINDPRLSLQDRKNLLYALSNAGRLSDEEIEYYAKEVGADAEDVEEGGTAVHLNMTNARKSLEKARELSPLNTSSVSEAYESLNFGGFSTSDEMIDQIESVMSMFETYYPMYEKACQYVPVPAVPPAIDGGTESTESIFGNREGGGQASYPHTGLDPDSIRDGLREFRGIVFSAFRADSQMLGDAHKAVSGHADSLESAWKDNTDDWTGEAKDAAEQLNQGLSQGAETLVEGLSKASEDLAAAADGLEGFVGDFCKKVIELYGNGQILMAPNEVDANLECAEKLPEAISWANNNFEWGDYEYMLPRQGRLIEHFWKSDFLEECETLLRDAEAKLTEFCNEYQTKASSFHRIASDYVRKIDGGYAEMIQVIGSHIEPNPFEAVDAGGGDSGSVQTPTNPSGVPGGPGGGGMGGMPGGGMGGGGGMPPGGGASMPSANVPDPEDLKPEESIGKNPVTNEELEIDPETGKPYPIDPVTGEPIKDAGDGGKLTVEQGDQKLTMTEPDEDGVMDISVEDGSGELSEYKLDFGETEGEGAEADGEGRARDDFGPQGSESAGDKVYRPGPDGKIHIEDGDLKITAEQPDGPDGPTVVTVENGDGESVTYTLGEGEAKGLGEEIETKPAEAESSYGTRGADTPRGEAPTGGSGGGAPTSGETPTTDAGRGTESVAAGGVAGGHAGGSAGDFAGDPGGGGTDGPSTAETGSDSSATHAAAVSGGGGSSFGGGGGGSDLFSDVGQEPQHQSNQSSPSGAGLASAPGGEAPTGVPQGNAASASSASGGGMGMMGGMGAMGGGAGGGQGDDQERTSRAYRIDGNIFELPFESSRISGSLEGAPDVPVRFSR</sequence>
<feature type="region of interest" description="Disordered" evidence="1">
    <location>
        <begin position="406"/>
        <end position="513"/>
    </location>
</feature>